<feature type="domain" description="RNA polymerase sigma-70 region 2" evidence="6">
    <location>
        <begin position="21"/>
        <end position="90"/>
    </location>
</feature>
<protein>
    <submittedName>
        <fullName evidence="7">RNA polymerase sigma factor (Sigma-70 family)</fullName>
    </submittedName>
</protein>
<evidence type="ECO:0000256" key="2">
    <source>
        <dbReference type="ARBA" id="ARBA00023015"/>
    </source>
</evidence>
<dbReference type="Proteomes" id="UP000537126">
    <property type="component" value="Unassembled WGS sequence"/>
</dbReference>
<dbReference type="PANTHER" id="PTHR43133:SF8">
    <property type="entry name" value="RNA POLYMERASE SIGMA FACTOR HI_1459-RELATED"/>
    <property type="match status" value="1"/>
</dbReference>
<keyword evidence="4" id="KW-0238">DNA-binding</keyword>
<keyword evidence="3" id="KW-0731">Sigma factor</keyword>
<proteinExistence type="inferred from homology"/>
<evidence type="ECO:0000256" key="3">
    <source>
        <dbReference type="ARBA" id="ARBA00023082"/>
    </source>
</evidence>
<dbReference type="SUPFAM" id="SSF88946">
    <property type="entry name" value="Sigma2 domain of RNA polymerase sigma factors"/>
    <property type="match status" value="1"/>
</dbReference>
<gene>
    <name evidence="7" type="ORF">FHS56_000123</name>
</gene>
<comment type="similarity">
    <text evidence="1">Belongs to the sigma-70 factor family. ECF subfamily.</text>
</comment>
<evidence type="ECO:0000256" key="1">
    <source>
        <dbReference type="ARBA" id="ARBA00010641"/>
    </source>
</evidence>
<name>A0A846MMP1_9BACT</name>
<evidence type="ECO:0000313" key="8">
    <source>
        <dbReference type="Proteomes" id="UP000537126"/>
    </source>
</evidence>
<evidence type="ECO:0000259" key="6">
    <source>
        <dbReference type="Pfam" id="PF04542"/>
    </source>
</evidence>
<dbReference type="Gene3D" id="1.10.10.10">
    <property type="entry name" value="Winged helix-like DNA-binding domain superfamily/Winged helix DNA-binding domain"/>
    <property type="match status" value="1"/>
</dbReference>
<dbReference type="InterPro" id="IPR013325">
    <property type="entry name" value="RNA_pol_sigma_r2"/>
</dbReference>
<dbReference type="SUPFAM" id="SSF88659">
    <property type="entry name" value="Sigma3 and sigma4 domains of RNA polymerase sigma factors"/>
    <property type="match status" value="1"/>
</dbReference>
<dbReference type="EMBL" id="JAASRN010000001">
    <property type="protein sequence ID" value="NIK72637.1"/>
    <property type="molecule type" value="Genomic_DNA"/>
</dbReference>
<sequence>MKDEEILKRLKNGDESALQYLYKKHYRMMSRLVLKNSGTEEEARDIFQEALIVLWQKVRAGNFMLTSKLSTYLYSVCQNLWRKELERKRRLSSEEKDDIVEQNWEEKERIELVRRCLKQLGDTCQKVLTFYYFDRMNMKEIAEQLGFASADVAKSKKYKCMQELERIVRANFKKSDLI</sequence>
<dbReference type="InterPro" id="IPR007627">
    <property type="entry name" value="RNA_pol_sigma70_r2"/>
</dbReference>
<dbReference type="InterPro" id="IPR036388">
    <property type="entry name" value="WH-like_DNA-bd_sf"/>
</dbReference>
<accession>A0A846MMP1</accession>
<evidence type="ECO:0000256" key="5">
    <source>
        <dbReference type="ARBA" id="ARBA00023163"/>
    </source>
</evidence>
<keyword evidence="5" id="KW-0804">Transcription</keyword>
<dbReference type="AlphaFoldDB" id="A0A846MMP1"/>
<dbReference type="Pfam" id="PF04542">
    <property type="entry name" value="Sigma70_r2"/>
    <property type="match status" value="1"/>
</dbReference>
<evidence type="ECO:0000313" key="7">
    <source>
        <dbReference type="EMBL" id="NIK72637.1"/>
    </source>
</evidence>
<dbReference type="GO" id="GO:0003677">
    <property type="term" value="F:DNA binding"/>
    <property type="evidence" value="ECO:0007669"/>
    <property type="project" value="UniProtKB-KW"/>
</dbReference>
<evidence type="ECO:0000256" key="4">
    <source>
        <dbReference type="ARBA" id="ARBA00023125"/>
    </source>
</evidence>
<dbReference type="InterPro" id="IPR039425">
    <property type="entry name" value="RNA_pol_sigma-70-like"/>
</dbReference>
<organism evidence="7 8">
    <name type="scientific">Thermonema lapsum</name>
    <dbReference type="NCBI Taxonomy" id="28195"/>
    <lineage>
        <taxon>Bacteria</taxon>
        <taxon>Pseudomonadati</taxon>
        <taxon>Bacteroidota</taxon>
        <taxon>Cytophagia</taxon>
        <taxon>Cytophagales</taxon>
        <taxon>Thermonemataceae</taxon>
        <taxon>Thermonema</taxon>
    </lineage>
</organism>
<dbReference type="InterPro" id="IPR013324">
    <property type="entry name" value="RNA_pol_sigma_r3/r4-like"/>
</dbReference>
<keyword evidence="8" id="KW-1185">Reference proteome</keyword>
<reference evidence="7 8" key="1">
    <citation type="submission" date="2020-03" db="EMBL/GenBank/DDBJ databases">
        <title>Genomic Encyclopedia of Type Strains, Phase IV (KMG-IV): sequencing the most valuable type-strain genomes for metagenomic binning, comparative biology and taxonomic classification.</title>
        <authorList>
            <person name="Goeker M."/>
        </authorList>
    </citation>
    <scope>NUCLEOTIDE SEQUENCE [LARGE SCALE GENOMIC DNA]</scope>
    <source>
        <strain evidence="7 8">DSM 5718</strain>
    </source>
</reference>
<dbReference type="GO" id="GO:0006352">
    <property type="term" value="P:DNA-templated transcription initiation"/>
    <property type="evidence" value="ECO:0007669"/>
    <property type="project" value="InterPro"/>
</dbReference>
<comment type="caution">
    <text evidence="7">The sequence shown here is derived from an EMBL/GenBank/DDBJ whole genome shotgun (WGS) entry which is preliminary data.</text>
</comment>
<dbReference type="PANTHER" id="PTHR43133">
    <property type="entry name" value="RNA POLYMERASE ECF-TYPE SIGMA FACTO"/>
    <property type="match status" value="1"/>
</dbReference>
<dbReference type="Gene3D" id="1.10.1740.10">
    <property type="match status" value="1"/>
</dbReference>
<dbReference type="RefSeq" id="WP_166917956.1">
    <property type="nucleotide sequence ID" value="NZ_JAASRN010000001.1"/>
</dbReference>
<dbReference type="InterPro" id="IPR014284">
    <property type="entry name" value="RNA_pol_sigma-70_dom"/>
</dbReference>
<keyword evidence="2" id="KW-0805">Transcription regulation</keyword>
<dbReference type="GO" id="GO:0016987">
    <property type="term" value="F:sigma factor activity"/>
    <property type="evidence" value="ECO:0007669"/>
    <property type="project" value="UniProtKB-KW"/>
</dbReference>
<dbReference type="NCBIfam" id="TIGR02937">
    <property type="entry name" value="sigma70-ECF"/>
    <property type="match status" value="1"/>
</dbReference>